<organism evidence="1 2">
    <name type="scientific">Bacteroides fragilis (strain ATCC 25285 / DSM 2151 / CCUG 4856 / JCM 11019 / LMG 10263 / NCTC 9343 / Onslow / VPI 2553 / EN-2)</name>
    <dbReference type="NCBI Taxonomy" id="272559"/>
    <lineage>
        <taxon>Bacteria</taxon>
        <taxon>Pseudomonadati</taxon>
        <taxon>Bacteroidota</taxon>
        <taxon>Bacteroidia</taxon>
        <taxon>Bacteroidales</taxon>
        <taxon>Bacteroidaceae</taxon>
        <taxon>Bacteroides</taxon>
    </lineage>
</organism>
<dbReference type="AlphaFoldDB" id="Q5LIX1"/>
<dbReference type="EMBL" id="CR626927">
    <property type="protein sequence ID" value="CAH05905.1"/>
    <property type="molecule type" value="Genomic_DNA"/>
</dbReference>
<reference evidence="1 2" key="1">
    <citation type="journal article" date="2005" name="Science">
        <title>Extensive DNA inversions in the B. fragilis genome control variable gene expression.</title>
        <authorList>
            <person name="Cerdeno-Tarraga A.M."/>
            <person name="Patrick S."/>
            <person name="Crosmann L."/>
            <person name="Blakely G."/>
            <person name="Abratt V."/>
            <person name="Lennard N."/>
            <person name="Duerden B."/>
            <person name="Poxton I."/>
            <person name="Harris B."/>
            <person name="Quail M.A."/>
            <person name="Barron A."/>
            <person name="Clarck L."/>
            <person name="Corton C."/>
            <person name="Doggett J."/>
            <person name="Holden M.T.G."/>
            <person name="Larke N."/>
            <person name="Line A."/>
            <person name="Lord A."/>
            <person name="Norbertczak H."/>
            <person name="Ormond D."/>
            <person name="Price C."/>
            <person name="Rabbinowitsch E."/>
            <person name="Woodward J."/>
            <person name="Barrel B.G."/>
            <person name="Parkhill J."/>
        </authorList>
    </citation>
    <scope>NUCLEOTIDE SEQUENCE [LARGE SCALE GENOMIC DNA]</scope>
    <source>
        <strain evidence="2">ATCC 25285 / DSM 2151 / CCUG 4856 / JCM 11019 / LMG 10263 / NCTC 9343 / Onslow / VPI 2553 / EN-2</strain>
    </source>
</reference>
<keyword evidence="2" id="KW-1185">Reference proteome</keyword>
<sequence length="42" mass="4784">MENFVRDISSGAAKEISCPESDNKERQICRRNLWACLSLNKA</sequence>
<accession>Q5LIX1</accession>
<proteinExistence type="predicted"/>
<protein>
    <submittedName>
        <fullName evidence="1">Uncharacterized protein</fullName>
    </submittedName>
</protein>
<name>Q5LIX1_BACFN</name>
<evidence type="ECO:0000313" key="2">
    <source>
        <dbReference type="Proteomes" id="UP000006731"/>
    </source>
</evidence>
<dbReference type="PaxDb" id="272559-BF9343_0126"/>
<dbReference type="HOGENOM" id="CLU_3247235_0_0_10"/>
<evidence type="ECO:0000313" key="1">
    <source>
        <dbReference type="EMBL" id="CAH05905.1"/>
    </source>
</evidence>
<dbReference type="KEGG" id="bfs:BF9343_0126"/>
<gene>
    <name evidence="1" type="ORF">BF9343_0126</name>
</gene>
<dbReference type="Proteomes" id="UP000006731">
    <property type="component" value="Chromosome"/>
</dbReference>